<protein>
    <submittedName>
        <fullName evidence="1">Uncharacterized protein</fullName>
    </submittedName>
</protein>
<evidence type="ECO:0000313" key="2">
    <source>
        <dbReference type="Proteomes" id="UP000479000"/>
    </source>
</evidence>
<sequence length="67" mass="7833">MNVIFQWLCGHSLSLNVQKTKYMVISNSPSRRFLDETTLAYTYATIAWITPEDAPRSKEYRTFAIWA</sequence>
<gene>
    <name evidence="1" type="ORF">NTEN_LOCUS13185</name>
</gene>
<feature type="non-terminal residue" evidence="1">
    <location>
        <position position="67"/>
    </location>
</feature>
<name>A0A6H5GY08_9HEMI</name>
<accession>A0A6H5GY08</accession>
<dbReference type="EMBL" id="CADCXU010019840">
    <property type="protein sequence ID" value="CAB0007939.1"/>
    <property type="molecule type" value="Genomic_DNA"/>
</dbReference>
<dbReference type="Proteomes" id="UP000479000">
    <property type="component" value="Unassembled WGS sequence"/>
</dbReference>
<keyword evidence="2" id="KW-1185">Reference proteome</keyword>
<reference evidence="1 2" key="1">
    <citation type="submission" date="2020-02" db="EMBL/GenBank/DDBJ databases">
        <authorList>
            <person name="Ferguson B K."/>
        </authorList>
    </citation>
    <scope>NUCLEOTIDE SEQUENCE [LARGE SCALE GENOMIC DNA]</scope>
</reference>
<dbReference type="OrthoDB" id="6630711at2759"/>
<proteinExistence type="predicted"/>
<organism evidence="1 2">
    <name type="scientific">Nesidiocoris tenuis</name>
    <dbReference type="NCBI Taxonomy" id="355587"/>
    <lineage>
        <taxon>Eukaryota</taxon>
        <taxon>Metazoa</taxon>
        <taxon>Ecdysozoa</taxon>
        <taxon>Arthropoda</taxon>
        <taxon>Hexapoda</taxon>
        <taxon>Insecta</taxon>
        <taxon>Pterygota</taxon>
        <taxon>Neoptera</taxon>
        <taxon>Paraneoptera</taxon>
        <taxon>Hemiptera</taxon>
        <taxon>Heteroptera</taxon>
        <taxon>Panheteroptera</taxon>
        <taxon>Cimicomorpha</taxon>
        <taxon>Miridae</taxon>
        <taxon>Dicyphina</taxon>
        <taxon>Nesidiocoris</taxon>
    </lineage>
</organism>
<evidence type="ECO:0000313" key="1">
    <source>
        <dbReference type="EMBL" id="CAB0007939.1"/>
    </source>
</evidence>
<dbReference type="AlphaFoldDB" id="A0A6H5GY08"/>